<reference evidence="2 3" key="1">
    <citation type="journal article" date="2019" name="Commun. Biol.">
        <title>The bagworm genome reveals a unique fibroin gene that provides high tensile strength.</title>
        <authorList>
            <person name="Kono N."/>
            <person name="Nakamura H."/>
            <person name="Ohtoshi R."/>
            <person name="Tomita M."/>
            <person name="Numata K."/>
            <person name="Arakawa K."/>
        </authorList>
    </citation>
    <scope>NUCLEOTIDE SEQUENCE [LARGE SCALE GENOMIC DNA]</scope>
</reference>
<sequence>MAQNRKAGGKKEGSGRVPPARHSQAIGSGKVSQENFVAKIFYKFRCHLNQQESYNRLRLAFHDESPSLATIYKWLDEFKRGSTDLTDNMCEGCYSVGTTEDNISAVRLMTKTDKKNDRPADSGKLKHIGISQVYKILYEHLAARKLRTR</sequence>
<evidence type="ECO:0000313" key="3">
    <source>
        <dbReference type="Proteomes" id="UP000299102"/>
    </source>
</evidence>
<evidence type="ECO:0000313" key="2">
    <source>
        <dbReference type="EMBL" id="GBP43472.1"/>
    </source>
</evidence>
<proteinExistence type="predicted"/>
<dbReference type="EMBL" id="BGZK01000436">
    <property type="protein sequence ID" value="GBP43472.1"/>
    <property type="molecule type" value="Genomic_DNA"/>
</dbReference>
<gene>
    <name evidence="2" type="ORF">EVAR_16046_1</name>
</gene>
<evidence type="ECO:0000256" key="1">
    <source>
        <dbReference type="SAM" id="MobiDB-lite"/>
    </source>
</evidence>
<accession>A0A4C1VYS4</accession>
<dbReference type="Proteomes" id="UP000299102">
    <property type="component" value="Unassembled WGS sequence"/>
</dbReference>
<dbReference type="OrthoDB" id="10017160at2759"/>
<feature type="region of interest" description="Disordered" evidence="1">
    <location>
        <begin position="1"/>
        <end position="28"/>
    </location>
</feature>
<name>A0A4C1VYS4_EUMVA</name>
<evidence type="ECO:0008006" key="4">
    <source>
        <dbReference type="Google" id="ProtNLM"/>
    </source>
</evidence>
<protein>
    <recommendedName>
        <fullName evidence="4">Mos1 transposase HTH domain-containing protein</fullName>
    </recommendedName>
</protein>
<organism evidence="2 3">
    <name type="scientific">Eumeta variegata</name>
    <name type="common">Bagworm moth</name>
    <name type="synonym">Eumeta japonica</name>
    <dbReference type="NCBI Taxonomy" id="151549"/>
    <lineage>
        <taxon>Eukaryota</taxon>
        <taxon>Metazoa</taxon>
        <taxon>Ecdysozoa</taxon>
        <taxon>Arthropoda</taxon>
        <taxon>Hexapoda</taxon>
        <taxon>Insecta</taxon>
        <taxon>Pterygota</taxon>
        <taxon>Neoptera</taxon>
        <taxon>Endopterygota</taxon>
        <taxon>Lepidoptera</taxon>
        <taxon>Glossata</taxon>
        <taxon>Ditrysia</taxon>
        <taxon>Tineoidea</taxon>
        <taxon>Psychidae</taxon>
        <taxon>Oiketicinae</taxon>
        <taxon>Eumeta</taxon>
    </lineage>
</organism>
<comment type="caution">
    <text evidence="2">The sequence shown here is derived from an EMBL/GenBank/DDBJ whole genome shotgun (WGS) entry which is preliminary data.</text>
</comment>
<dbReference type="AlphaFoldDB" id="A0A4C1VYS4"/>
<keyword evidence="3" id="KW-1185">Reference proteome</keyword>